<evidence type="ECO:0000256" key="13">
    <source>
        <dbReference type="ARBA" id="ARBA00024169"/>
    </source>
</evidence>
<comment type="similarity">
    <text evidence="2">Belongs to the ATPase A chain family.</text>
</comment>
<evidence type="ECO:0000256" key="15">
    <source>
        <dbReference type="RuleBase" id="RU004450"/>
    </source>
</evidence>
<dbReference type="CDD" id="cd00310">
    <property type="entry name" value="ATP-synt_Fo_a_6"/>
    <property type="match status" value="1"/>
</dbReference>
<keyword evidence="3" id="KW-0813">Transport</keyword>
<dbReference type="PRINTS" id="PR00123">
    <property type="entry name" value="ATPASEA"/>
</dbReference>
<evidence type="ECO:0000256" key="5">
    <source>
        <dbReference type="ARBA" id="ARBA00022692"/>
    </source>
</evidence>
<evidence type="ECO:0000256" key="16">
    <source>
        <dbReference type="SAM" id="Phobius"/>
    </source>
</evidence>
<organism evidence="17">
    <name type="scientific">Pampus argenteus</name>
    <name type="common">Silver pomfret</name>
    <name type="synonym">Stromateus argenteus</name>
    <dbReference type="NCBI Taxonomy" id="206143"/>
    <lineage>
        <taxon>Eukaryota</taxon>
        <taxon>Metazoa</taxon>
        <taxon>Chordata</taxon>
        <taxon>Craniata</taxon>
        <taxon>Vertebrata</taxon>
        <taxon>Euteleostomi</taxon>
        <taxon>Actinopterygii</taxon>
        <taxon>Neopterygii</taxon>
        <taxon>Teleostei</taxon>
        <taxon>Neoteleostei</taxon>
        <taxon>Acanthomorphata</taxon>
        <taxon>Pelagiaria</taxon>
        <taxon>Scombriformes</taxon>
        <taxon>Stromateidae</taxon>
        <taxon>Pampus</taxon>
    </lineage>
</organism>
<dbReference type="InterPro" id="IPR045083">
    <property type="entry name" value="ATP_synth_F0_asu_bact/mt"/>
</dbReference>
<accession>A0A023J846</accession>
<evidence type="ECO:0000256" key="8">
    <source>
        <dbReference type="ARBA" id="ARBA00022989"/>
    </source>
</evidence>
<evidence type="ECO:0000256" key="2">
    <source>
        <dbReference type="ARBA" id="ARBA00006810"/>
    </source>
</evidence>
<feature type="transmembrane region" description="Helical" evidence="16">
    <location>
        <begin position="103"/>
        <end position="119"/>
    </location>
</feature>
<comment type="subcellular location">
    <subcellularLocation>
        <location evidence="1 15">Mitochondrion inner membrane</location>
        <topology evidence="1 15">Multi-pass membrane protein</topology>
    </subcellularLocation>
</comment>
<comment type="catalytic activity">
    <reaction evidence="13">
        <text>H(+)(in) = H(+)(out)</text>
        <dbReference type="Rhea" id="RHEA:34979"/>
        <dbReference type="ChEBI" id="CHEBI:15378"/>
    </reaction>
</comment>
<evidence type="ECO:0000256" key="6">
    <source>
        <dbReference type="ARBA" id="ARBA00022781"/>
    </source>
</evidence>
<feature type="transmembrane region" description="Helical" evidence="16">
    <location>
        <begin position="201"/>
        <end position="223"/>
    </location>
</feature>
<keyword evidence="4" id="KW-0138">CF(0)</keyword>
<dbReference type="Pfam" id="PF00119">
    <property type="entry name" value="ATP-synt_A"/>
    <property type="match status" value="1"/>
</dbReference>
<feature type="transmembrane region" description="Helical" evidence="16">
    <location>
        <begin position="139"/>
        <end position="162"/>
    </location>
</feature>
<feature type="transmembrane region" description="Helical" evidence="16">
    <location>
        <begin position="12"/>
        <end position="31"/>
    </location>
</feature>
<dbReference type="Gene3D" id="1.20.120.220">
    <property type="entry name" value="ATP synthase, F0 complex, subunit A"/>
    <property type="match status" value="1"/>
</dbReference>
<dbReference type="InterPro" id="IPR035908">
    <property type="entry name" value="F0_ATP_A_sf"/>
</dbReference>
<dbReference type="PROSITE" id="PS00449">
    <property type="entry name" value="ATPASE_A"/>
    <property type="match status" value="1"/>
</dbReference>
<evidence type="ECO:0000256" key="4">
    <source>
        <dbReference type="ARBA" id="ARBA00022547"/>
    </source>
</evidence>
<dbReference type="GO" id="GO:0046933">
    <property type="term" value="F:proton-transporting ATP synthase activity, rotational mechanism"/>
    <property type="evidence" value="ECO:0007669"/>
    <property type="project" value="TreeGrafter"/>
</dbReference>
<evidence type="ECO:0000256" key="7">
    <source>
        <dbReference type="ARBA" id="ARBA00022792"/>
    </source>
</evidence>
<dbReference type="GO" id="GO:0005743">
    <property type="term" value="C:mitochondrial inner membrane"/>
    <property type="evidence" value="ECO:0007669"/>
    <property type="project" value="UniProtKB-SubCell"/>
</dbReference>
<comment type="subunit">
    <text evidence="14">Component of the ATP synthase complex composed at least of ATP5F1A/subunit alpha, ATP5F1B/subunit beta, ATP5MC1/subunit c (homooctomer), MT-ATP6/subunit a, MT-ATP8/subunit 8, ATP5ME/subunit e, ATP5MF/subunit f, ATP5MG/subunit g, ATP5MK/subunit k, ATP5MJ/subunit j, ATP5F1C/subunit gamma, ATP5F1D/subunit delta, ATP5F1E/subunit epsilon, ATP5PF/subunit F6, ATP5PB/subunit b, ATP5PD/subunit d, ATP5PO/subunit OSCP. ATP synthase complex consists of a soluble F(1) head domain (subunits alpha(3) and beta(3)) - the catalytic core - and a membrane F(0) domain - the membrane proton channel (subunits c, a, 8, e, f, g, k and j). These two domains are linked by a central stalk (subunits gamma, delta, and epsilon) rotating inside the F1 region and a stationary peripheral stalk (subunits F6, b, d, and OSCP). Interacts with DNAJC30; interaction is direct.</text>
</comment>
<keyword evidence="10 17" id="KW-0496">Mitochondrion</keyword>
<geneLocation type="mitochondrion" evidence="17"/>
<protein>
    <recommendedName>
        <fullName evidence="15">ATP synthase subunit a</fullName>
    </recommendedName>
</protein>
<dbReference type="CTD" id="4508"/>
<evidence type="ECO:0000256" key="12">
    <source>
        <dbReference type="ARBA" id="ARBA00023310"/>
    </source>
</evidence>
<dbReference type="EMBL" id="KF873612">
    <property type="protein sequence ID" value="AHH24433.1"/>
    <property type="molecule type" value="Genomic_DNA"/>
</dbReference>
<keyword evidence="9" id="KW-0406">Ion transport</keyword>
<feature type="transmembrane region" description="Helical" evidence="16">
    <location>
        <begin position="68"/>
        <end position="91"/>
    </location>
</feature>
<dbReference type="NCBIfam" id="TIGR01131">
    <property type="entry name" value="ATP_synt_6_or_A"/>
    <property type="match status" value="1"/>
</dbReference>
<feature type="transmembrane region" description="Helical" evidence="16">
    <location>
        <begin position="174"/>
        <end position="195"/>
    </location>
</feature>
<keyword evidence="11 16" id="KW-0472">Membrane</keyword>
<dbReference type="PANTHER" id="PTHR11410:SF0">
    <property type="entry name" value="ATP SYNTHASE SUBUNIT A"/>
    <property type="match status" value="1"/>
</dbReference>
<evidence type="ECO:0000256" key="10">
    <source>
        <dbReference type="ARBA" id="ARBA00023128"/>
    </source>
</evidence>
<dbReference type="GeneID" id="18267536"/>
<dbReference type="InterPro" id="IPR000568">
    <property type="entry name" value="ATP_synth_F0_asu"/>
</dbReference>
<evidence type="ECO:0000256" key="1">
    <source>
        <dbReference type="ARBA" id="ARBA00004448"/>
    </source>
</evidence>
<gene>
    <name evidence="17" type="primary">ATP6</name>
</gene>
<keyword evidence="12" id="KW-0066">ATP synthesis</keyword>
<keyword evidence="8 16" id="KW-1133">Transmembrane helix</keyword>
<dbReference type="AlphaFoldDB" id="A0A023J846"/>
<keyword evidence="7" id="KW-0999">Mitochondrion inner membrane</keyword>
<evidence type="ECO:0000256" key="14">
    <source>
        <dbReference type="ARBA" id="ARBA00063051"/>
    </source>
</evidence>
<evidence type="ECO:0000256" key="3">
    <source>
        <dbReference type="ARBA" id="ARBA00022448"/>
    </source>
</evidence>
<reference evidence="17" key="1">
    <citation type="journal article" date="2014" name="Mitochondrial DNA">
        <title>The complete mitochondrial genome sequence of Pampus argenteus (Perciformes: Stromateidae).</title>
        <authorList>
            <person name="Sun D."/>
            <person name="Cheng Q."/>
            <person name="Qiao H."/>
            <person name="Chen Y."/>
        </authorList>
    </citation>
    <scope>NUCLEOTIDE SEQUENCE</scope>
</reference>
<sequence>MNLSLFTQFSLMYIFIIPSSLVAVLVPWVFIPNSSLQWDPDRSYSIRKWSMSMLIREIFSPTLLEGHVWTLMFVTLAAYLVFLNLLGLVPYTFSPTSHLSHNLAFAVPFWLVTTIVSIVKNSDRFVAHLLPPGTPTFIIPILVIVESLSLIIRPLALGVRLAANITAGHLLVHLVAKVTFILLTTFEISVVFTAVLLTLLIILEVAVAVIQAYVFILLLSLYLQEND</sequence>
<keyword evidence="6" id="KW-0375">Hydrogen ion transport</keyword>
<dbReference type="GO" id="GO:0045259">
    <property type="term" value="C:proton-transporting ATP synthase complex"/>
    <property type="evidence" value="ECO:0007669"/>
    <property type="project" value="UniProtKB-KW"/>
</dbReference>
<keyword evidence="5 16" id="KW-0812">Transmembrane</keyword>
<name>A0A023J846_PAMAR</name>
<dbReference type="SUPFAM" id="SSF81336">
    <property type="entry name" value="F1F0 ATP synthase subunit A"/>
    <property type="match status" value="1"/>
</dbReference>
<dbReference type="RefSeq" id="YP_009002365.1">
    <property type="nucleotide sequence ID" value="NC_023466.1"/>
</dbReference>
<proteinExistence type="inferred from homology"/>
<evidence type="ECO:0000256" key="11">
    <source>
        <dbReference type="ARBA" id="ARBA00023136"/>
    </source>
</evidence>
<evidence type="ECO:0000313" key="17">
    <source>
        <dbReference type="EMBL" id="AHH24433.1"/>
    </source>
</evidence>
<evidence type="ECO:0000256" key="9">
    <source>
        <dbReference type="ARBA" id="ARBA00023065"/>
    </source>
</evidence>
<dbReference type="PANTHER" id="PTHR11410">
    <property type="entry name" value="ATP SYNTHASE SUBUNIT A"/>
    <property type="match status" value="1"/>
</dbReference>
<dbReference type="InterPro" id="IPR023011">
    <property type="entry name" value="ATP_synth_F0_asu_AS"/>
</dbReference>